<keyword evidence="7" id="KW-0539">Nucleus</keyword>
<dbReference type="PANTHER" id="PTHR13316:SF0">
    <property type="entry name" value="ZINC FINGER CCHC DOMAIN-CONTAINING PROTEIN 8"/>
    <property type="match status" value="1"/>
</dbReference>
<evidence type="ECO:0000259" key="13">
    <source>
        <dbReference type="PROSITE" id="PS50158"/>
    </source>
</evidence>
<evidence type="ECO:0000256" key="1">
    <source>
        <dbReference type="ARBA" id="ARBA00004642"/>
    </source>
</evidence>
<dbReference type="SMART" id="SM00581">
    <property type="entry name" value="PSP"/>
    <property type="match status" value="1"/>
</dbReference>
<feature type="coiled-coil region" evidence="11">
    <location>
        <begin position="21"/>
        <end position="50"/>
    </location>
</feature>
<comment type="function">
    <text evidence="9">Scaffolding subunit of the trimeric nuclear exosome targeting (NEXT) complex that is involved in the surveillance and turnover of aberrant transcripts and non-coding RNAs. NEXT functions as an RNA exosome cofactor that directs a subset of non-coding short-lived RNAs for exosomal degradation. May be involved in pre-mRNA splicing. It is required for 3'-end maturation of telomerase RNA component (TERC), TERC 3'-end targeting to the nuclear RNA exosome, and for telomerase function.</text>
</comment>
<evidence type="ECO:0000313" key="14">
    <source>
        <dbReference type="EMBL" id="KAA8592205.1"/>
    </source>
</evidence>
<comment type="similarity">
    <text evidence="2">Belongs to the ZCCHC8 family.</text>
</comment>
<feature type="compositionally biased region" description="Polar residues" evidence="12">
    <location>
        <begin position="840"/>
        <end position="857"/>
    </location>
</feature>
<dbReference type="AlphaFoldDB" id="A0A5J5DFT1"/>
<feature type="compositionally biased region" description="Basic and acidic residues" evidence="12">
    <location>
        <begin position="661"/>
        <end position="672"/>
    </location>
</feature>
<feature type="region of interest" description="Disordered" evidence="12">
    <location>
        <begin position="265"/>
        <end position="294"/>
    </location>
</feature>
<keyword evidence="15" id="KW-1185">Reference proteome</keyword>
<evidence type="ECO:0000256" key="2">
    <source>
        <dbReference type="ARBA" id="ARBA00007497"/>
    </source>
</evidence>
<protein>
    <recommendedName>
        <fullName evidence="3">Zinc finger CCHC domain-containing protein 8</fullName>
    </recommendedName>
    <alternativeName>
        <fullName evidence="8">TRAMP-like complex RNA-binding factor ZCCHC8</fullName>
    </alternativeName>
</protein>
<evidence type="ECO:0000313" key="15">
    <source>
        <dbReference type="Proteomes" id="UP000327493"/>
    </source>
</evidence>
<evidence type="ECO:0000256" key="9">
    <source>
        <dbReference type="ARBA" id="ARBA00045870"/>
    </source>
</evidence>
<name>A0A5J5DFT1_9PERO</name>
<feature type="domain" description="CCHC-type" evidence="13">
    <location>
        <begin position="461"/>
        <end position="476"/>
    </location>
</feature>
<evidence type="ECO:0000256" key="5">
    <source>
        <dbReference type="ARBA" id="ARBA00022771"/>
    </source>
</evidence>
<dbReference type="InterPro" id="IPR001878">
    <property type="entry name" value="Znf_CCHC"/>
</dbReference>
<dbReference type="SMART" id="SM00343">
    <property type="entry name" value="ZnF_C2HC"/>
    <property type="match status" value="1"/>
</dbReference>
<sequence>MDAQEALARRQGNSLQGIYNIDGWLERAKKLQEQKEKEMLEKQQQQQQEIAAVTAPIAAVAAAAAATTSHPALNVAALLASGTQVTPQIAMAAQMAALQAKTLAETGIAVPSYYNPSAVNPMKFADQEKKRKMLWQGKKEGDKSQTAELWEKLNFGNKNQNVKFRKLMGIKGEDEVEAAKPLNDEGLKTLQKQEEMFRNLDVQYEMARSQTHTQRGMGLGFSSSFSRGMDSIYGNPLFTYKTGVQHMSHACDEVVVGKLKDKEQDGLLDDSAPAPTHIRFKDDDEEDKEETSQVRSRLEEYDDYIQRLTEENILVGITIEDVNTDGPALQVIYANNIISKQCRQEIEDCICNVILKHQKPSNEKDSLLQMKPQNSAFALDEDLQKSSSGSIRTTTEAFKVVGSVLYFTTFSIDKLGQPLVNENPQLTDGWNVPTYLQVFNQVVGTDGQDIEMKDKRPKSMCFNCGLSGHQLRDCPKPKDMAAINERRKEFNQNNNQAMQSNQRYHADEVEERFAKYKPGVMSEDLLTALGIDGNTIPPLIYRMRQLGYPPGWLKEAEMENSGLTMYDGNVSIEGKITDNTNSQNISYDVSKLVDFPGFNVTASHNVKDEFMQYGSIPMQTNHLKQNYAAYLSSNFPMPGGTCNKRRHESESSPQQRKKTRPSPDRSSERSSDMDIESDPGTPYDHGPGDFQFQPPLPPGSPCFSSPPPLPHGTPPATPTPPPLPKGTPPPTPTNGSPALRGSNWVVVDETVDGTADELSLEELEEQQRLIWAALENADTATNSESETPAAGTPVLGSPSMSTPVHVDTESDEVEETMDTTRPAETCHSSENESEPGVQEICSQSPGLIKTNDGSPQISDPVKAPDDSPQSPGPVKAPDDSPQSPGPVKAPDDSPQSPGPVKVPDDSPQSPGPIKIQDNSPQTPGPVKHHGGNPQSSDLDFYNGAARDCASPTHDEKITAVPHRSRFAAGIVPFEDTP</sequence>
<dbReference type="EMBL" id="VOFY01000005">
    <property type="protein sequence ID" value="KAA8592205.1"/>
    <property type="molecule type" value="Genomic_DNA"/>
</dbReference>
<evidence type="ECO:0000256" key="11">
    <source>
        <dbReference type="SAM" id="Coils"/>
    </source>
</evidence>
<evidence type="ECO:0000256" key="3">
    <source>
        <dbReference type="ARBA" id="ARBA00022379"/>
    </source>
</evidence>
<dbReference type="GO" id="GO:0071013">
    <property type="term" value="C:catalytic step 2 spliceosome"/>
    <property type="evidence" value="ECO:0007669"/>
    <property type="project" value="TreeGrafter"/>
</dbReference>
<dbReference type="Pfam" id="PF04046">
    <property type="entry name" value="PSP"/>
    <property type="match status" value="1"/>
</dbReference>
<feature type="compositionally biased region" description="Pro residues" evidence="12">
    <location>
        <begin position="694"/>
        <end position="732"/>
    </location>
</feature>
<evidence type="ECO:0000256" key="12">
    <source>
        <dbReference type="SAM" id="MobiDB-lite"/>
    </source>
</evidence>
<dbReference type="Proteomes" id="UP000327493">
    <property type="component" value="Chromosome 5"/>
</dbReference>
<comment type="caution">
    <text evidence="14">The sequence shown here is derived from an EMBL/GenBank/DDBJ whole genome shotgun (WGS) entry which is preliminary data.</text>
</comment>
<dbReference type="PANTHER" id="PTHR13316">
    <property type="entry name" value="ZINC FINGER, CCHC DOMAIN CONTAINING 8"/>
    <property type="match status" value="1"/>
</dbReference>
<evidence type="ECO:0000256" key="8">
    <source>
        <dbReference type="ARBA" id="ARBA00032546"/>
    </source>
</evidence>
<dbReference type="GO" id="GO:0005654">
    <property type="term" value="C:nucleoplasm"/>
    <property type="evidence" value="ECO:0007669"/>
    <property type="project" value="UniProtKB-SubCell"/>
</dbReference>
<dbReference type="InterPro" id="IPR036875">
    <property type="entry name" value="Znf_CCHC_sf"/>
</dbReference>
<feature type="region of interest" description="Disordered" evidence="12">
    <location>
        <begin position="638"/>
        <end position="744"/>
    </location>
</feature>
<reference evidence="14 15" key="1">
    <citation type="submission" date="2019-08" db="EMBL/GenBank/DDBJ databases">
        <title>A chromosome-level genome assembly, high-density linkage maps, and genome scans reveal the genomic architecture of hybrid incompatibilities underlying speciation via character displacement in darters (Percidae: Etheostominae).</title>
        <authorList>
            <person name="Moran R.L."/>
            <person name="Catchen J.M."/>
            <person name="Fuller R.C."/>
        </authorList>
    </citation>
    <scope>NUCLEOTIDE SEQUENCE [LARGE SCALE GENOMIC DNA]</scope>
    <source>
        <strain evidence="14">EspeVRDwgs_2016</strain>
        <tissue evidence="14">Muscle</tissue>
    </source>
</reference>
<dbReference type="PROSITE" id="PS50158">
    <property type="entry name" value="ZF_CCHC"/>
    <property type="match status" value="1"/>
</dbReference>
<evidence type="ECO:0000256" key="7">
    <source>
        <dbReference type="ARBA" id="ARBA00023242"/>
    </source>
</evidence>
<evidence type="ECO:0000256" key="4">
    <source>
        <dbReference type="ARBA" id="ARBA00022723"/>
    </source>
</evidence>
<dbReference type="Pfam" id="PF15477">
    <property type="entry name" value="SMAP"/>
    <property type="match status" value="1"/>
</dbReference>
<dbReference type="InterPro" id="IPR006568">
    <property type="entry name" value="PSP_pro-rich"/>
</dbReference>
<proteinExistence type="inferred from homology"/>
<accession>A0A5J5DFT1</accession>
<gene>
    <name evidence="14" type="ORF">FQN60_017660</name>
</gene>
<organism evidence="14 15">
    <name type="scientific">Etheostoma spectabile</name>
    <name type="common">orangethroat darter</name>
    <dbReference type="NCBI Taxonomy" id="54343"/>
    <lineage>
        <taxon>Eukaryota</taxon>
        <taxon>Metazoa</taxon>
        <taxon>Chordata</taxon>
        <taxon>Craniata</taxon>
        <taxon>Vertebrata</taxon>
        <taxon>Euteleostomi</taxon>
        <taxon>Actinopterygii</taxon>
        <taxon>Neopterygii</taxon>
        <taxon>Teleostei</taxon>
        <taxon>Neoteleostei</taxon>
        <taxon>Acanthomorphata</taxon>
        <taxon>Eupercaria</taxon>
        <taxon>Perciformes</taxon>
        <taxon>Percoidei</taxon>
        <taxon>Percidae</taxon>
        <taxon>Etheostomatinae</taxon>
        <taxon>Etheostoma</taxon>
    </lineage>
</organism>
<feature type="non-terminal residue" evidence="14">
    <location>
        <position position="977"/>
    </location>
</feature>
<comment type="subcellular location">
    <subcellularLocation>
        <location evidence="1">Nucleus</location>
        <location evidence="1">Nucleoplasm</location>
    </subcellularLocation>
</comment>
<feature type="region of interest" description="Disordered" evidence="12">
    <location>
        <begin position="775"/>
        <end position="956"/>
    </location>
</feature>
<keyword evidence="5 10" id="KW-0863">Zinc-finger</keyword>
<keyword evidence="11" id="KW-0175">Coiled coil</keyword>
<keyword evidence="6" id="KW-0862">Zinc</keyword>
<keyword evidence="4" id="KW-0479">Metal-binding</keyword>
<evidence type="ECO:0000256" key="6">
    <source>
        <dbReference type="ARBA" id="ARBA00022833"/>
    </source>
</evidence>
<dbReference type="InterPro" id="IPR052115">
    <property type="entry name" value="NEXT_complex_subunit_ZCCHC8"/>
</dbReference>
<evidence type="ECO:0000256" key="10">
    <source>
        <dbReference type="PROSITE-ProRule" id="PRU00047"/>
    </source>
</evidence>
<dbReference type="InterPro" id="IPR028124">
    <property type="entry name" value="SMAP_dom"/>
</dbReference>
<dbReference type="Gene3D" id="4.10.60.10">
    <property type="entry name" value="Zinc finger, CCHC-type"/>
    <property type="match status" value="1"/>
</dbReference>
<dbReference type="GO" id="GO:0003723">
    <property type="term" value="F:RNA binding"/>
    <property type="evidence" value="ECO:0007669"/>
    <property type="project" value="TreeGrafter"/>
</dbReference>
<dbReference type="SUPFAM" id="SSF57756">
    <property type="entry name" value="Retrovirus zinc finger-like domains"/>
    <property type="match status" value="1"/>
</dbReference>
<dbReference type="GO" id="GO:0008270">
    <property type="term" value="F:zinc ion binding"/>
    <property type="evidence" value="ECO:0007669"/>
    <property type="project" value="UniProtKB-KW"/>
</dbReference>